<gene>
    <name evidence="2" type="ORF">SELO1098_LOCUS32499</name>
</gene>
<name>A0A7S3MI80_9STRA</name>
<sequence length="102" mass="11160">MVICSTPDCGMPGRPFPACSVCKHRAYCGSRCLVVIQEDKVLSAEGPDGTETMQIKRGDSVCPPCYERWFRVVPEPEVSDGEYEEEEEEGVQDEGEGKSLGG</sequence>
<accession>A0A7S3MI80</accession>
<protein>
    <submittedName>
        <fullName evidence="2">Uncharacterized protein</fullName>
    </submittedName>
</protein>
<reference evidence="2" key="1">
    <citation type="submission" date="2021-01" db="EMBL/GenBank/DDBJ databases">
        <authorList>
            <person name="Corre E."/>
            <person name="Pelletier E."/>
            <person name="Niang G."/>
            <person name="Scheremetjew M."/>
            <person name="Finn R."/>
            <person name="Kale V."/>
            <person name="Holt S."/>
            <person name="Cochrane G."/>
            <person name="Meng A."/>
            <person name="Brown T."/>
            <person name="Cohen L."/>
        </authorList>
    </citation>
    <scope>NUCLEOTIDE SEQUENCE</scope>
    <source>
        <strain evidence="2">CCAP 955/1</strain>
    </source>
</reference>
<feature type="compositionally biased region" description="Acidic residues" evidence="1">
    <location>
        <begin position="77"/>
        <end position="94"/>
    </location>
</feature>
<dbReference type="EMBL" id="HBIC01063338">
    <property type="protein sequence ID" value="CAE0303641.1"/>
    <property type="molecule type" value="Transcribed_RNA"/>
</dbReference>
<proteinExistence type="predicted"/>
<evidence type="ECO:0000313" key="2">
    <source>
        <dbReference type="EMBL" id="CAE0303641.1"/>
    </source>
</evidence>
<organism evidence="2">
    <name type="scientific">Spumella elongata</name>
    <dbReference type="NCBI Taxonomy" id="89044"/>
    <lineage>
        <taxon>Eukaryota</taxon>
        <taxon>Sar</taxon>
        <taxon>Stramenopiles</taxon>
        <taxon>Ochrophyta</taxon>
        <taxon>Chrysophyceae</taxon>
        <taxon>Chromulinales</taxon>
        <taxon>Chromulinaceae</taxon>
        <taxon>Spumella</taxon>
    </lineage>
</organism>
<feature type="region of interest" description="Disordered" evidence="1">
    <location>
        <begin position="76"/>
        <end position="102"/>
    </location>
</feature>
<dbReference type="AlphaFoldDB" id="A0A7S3MI80"/>
<evidence type="ECO:0000256" key="1">
    <source>
        <dbReference type="SAM" id="MobiDB-lite"/>
    </source>
</evidence>